<reference evidence="6" key="2">
    <citation type="submission" date="2022-06" db="UniProtKB">
        <authorList>
            <consortium name="EnsemblMetazoa"/>
        </authorList>
    </citation>
    <scope>IDENTIFICATION</scope>
    <source>
        <strain evidence="6">PS312</strain>
    </source>
</reference>
<feature type="compositionally biased region" description="Acidic residues" evidence="3">
    <location>
        <begin position="233"/>
        <end position="247"/>
    </location>
</feature>
<proteinExistence type="inferred from homology"/>
<sequence length="973" mass="104597">MPGGSTEGSIENMKSPDQRMEAHHLHPSFLSHHRGIGPPVVPQKLFANWEMDRAHPTTVQRVFTLSVSRLALFPCPSQMRSLVITAKLEGYKRSLRSNEIVLGDGEMSAIDLPLDISFTIQYPHFLKHKSNVMQIHVQRKRKYKNRPIPGGFKSVAYGSIDLTSMLQSGQAAKSEMTLYAVPTSKGSGREGKEQMQVTSIGRIVMQSCATLPLEADGEGGGGKMNSKDKVVELSDESEMSEEDDSDLPNDGLQTGGSVRTGVNGNDHRLRDSQRRRKRAQHKKNMKQRLVNLLKKFRLPDEGGNEAAASSTGREPTAKELQALFDELDELSDSGNEGVAADEISIVSNPRPALRPYFSSREQLPMPAIEDERVRVTASESEGEGEDVEWSSETDAAMAALQVPHNQLGVGAPSHGTPRGAAEPIADQTTPNMQQTPWSSSSGVTSTSPWKGGGGQREGGEGGMMTHSITAGSIAVMREKDKVARNASLSDQLYAILSTSDGVAGGTSGGMGGQSAANGGAAAAVAAASAAANECIWLCQLPDDSLLDSLAAAHTAAAAAAQPRPLPPLHLIATNTARDVRAAIHQIVAKIQMFCNSNSVAPPITWIGVMGTDRLVSQVLRAYVDVLQHKSSSSWLQYLRFLLVVPPSSHIGRLVASHDSALEQISRDIWERWAELSPVQHAAVVEKLCAWPTGRGTSPAPSVNLLIGEALVQLNTKDAKELAVDGTDRLFVPFLSEVRLCGEDEGMGSSLSPASVSSSSFHPPSASASPRGPPLPQSETPSVSYPEMVENRFQQGQSSPPASPHTKGSSSSSSDRGEVQVEYWVSNNPREEGGGTTILAPLMPGQLPVTPSGGGKKDKDKENVKESMKSHFKTLMISRPSNAPLLKLQFVKEKKKDKMFQKLGMKNKSKNDVEASPSVIVNVSRLLCSAQGKHSLTVLVDGCAYGDVRFFSTSSQWQTHVKYFPVGLLTHHQP</sequence>
<evidence type="ECO:0000313" key="7">
    <source>
        <dbReference type="Proteomes" id="UP000005239"/>
    </source>
</evidence>
<dbReference type="Pfam" id="PF25332">
    <property type="entry name" value="C2_PACS_N"/>
    <property type="match status" value="1"/>
</dbReference>
<dbReference type="InterPro" id="IPR057541">
    <property type="entry name" value="PACS1/2_N"/>
</dbReference>
<evidence type="ECO:0000259" key="5">
    <source>
        <dbReference type="Pfam" id="PF25332"/>
    </source>
</evidence>
<evidence type="ECO:0000256" key="2">
    <source>
        <dbReference type="ARBA" id="ARBA00022553"/>
    </source>
</evidence>
<name>A0A2A6CG95_PRIPA</name>
<feature type="compositionally biased region" description="Low complexity" evidence="3">
    <location>
        <begin position="438"/>
        <end position="447"/>
    </location>
</feature>
<feature type="compositionally biased region" description="Low complexity" evidence="3">
    <location>
        <begin position="748"/>
        <end position="769"/>
    </location>
</feature>
<feature type="region of interest" description="Disordered" evidence="3">
    <location>
        <begin position="213"/>
        <end position="285"/>
    </location>
</feature>
<dbReference type="AlphaFoldDB" id="A0A2A6CG95"/>
<accession>A0A2A6CG95</accession>
<protein>
    <submittedName>
        <fullName evidence="6">Tag-232 protein</fullName>
    </submittedName>
</protein>
<comment type="similarity">
    <text evidence="1">Belongs to the PACS family.</text>
</comment>
<keyword evidence="7" id="KW-1185">Reference proteome</keyword>
<dbReference type="PANTHER" id="PTHR13280:SF17">
    <property type="entry name" value="KRUEPPEL TARGET AT 95D, ISOFORM A"/>
    <property type="match status" value="1"/>
</dbReference>
<dbReference type="Proteomes" id="UP000005239">
    <property type="component" value="Unassembled WGS sequence"/>
</dbReference>
<feature type="domain" description="Phosphofurin acidic cluster sorting protein 1/2 C-terminal" evidence="4">
    <location>
        <begin position="569"/>
        <end position="970"/>
    </location>
</feature>
<reference evidence="7" key="1">
    <citation type="journal article" date="2008" name="Nat. Genet.">
        <title>The Pristionchus pacificus genome provides a unique perspective on nematode lifestyle and parasitism.</title>
        <authorList>
            <person name="Dieterich C."/>
            <person name="Clifton S.W."/>
            <person name="Schuster L.N."/>
            <person name="Chinwalla A."/>
            <person name="Delehaunty K."/>
            <person name="Dinkelacker I."/>
            <person name="Fulton L."/>
            <person name="Fulton R."/>
            <person name="Godfrey J."/>
            <person name="Minx P."/>
            <person name="Mitreva M."/>
            <person name="Roeseler W."/>
            <person name="Tian H."/>
            <person name="Witte H."/>
            <person name="Yang S.P."/>
            <person name="Wilson R.K."/>
            <person name="Sommer R.J."/>
        </authorList>
    </citation>
    <scope>NUCLEOTIDE SEQUENCE [LARGE SCALE GENOMIC DNA]</scope>
    <source>
        <strain evidence="7">PS312</strain>
    </source>
</reference>
<accession>A0A8R1Y838</accession>
<feature type="compositionally biased region" description="Basic residues" evidence="3">
    <location>
        <begin position="273"/>
        <end position="285"/>
    </location>
</feature>
<feature type="compositionally biased region" description="Polar residues" evidence="3">
    <location>
        <begin position="426"/>
        <end position="437"/>
    </location>
</feature>
<feature type="region of interest" description="Disordered" evidence="3">
    <location>
        <begin position="297"/>
        <end position="316"/>
    </location>
</feature>
<evidence type="ECO:0000256" key="1">
    <source>
        <dbReference type="ARBA" id="ARBA00008590"/>
    </source>
</evidence>
<dbReference type="OrthoDB" id="28829at2759"/>
<dbReference type="EnsemblMetazoa" id="PPA08064.1">
    <property type="protein sequence ID" value="PPA08064.1"/>
    <property type="gene ID" value="WBGene00097618"/>
</dbReference>
<evidence type="ECO:0000313" key="6">
    <source>
        <dbReference type="EnsemblMetazoa" id="PPA08064.1"/>
    </source>
</evidence>
<dbReference type="PANTHER" id="PTHR13280">
    <property type="entry name" value="PHOSPHOFURIN ACIDIC CLUSTER SORTING PROTEIN"/>
    <property type="match status" value="1"/>
</dbReference>
<dbReference type="InterPro" id="IPR019381">
    <property type="entry name" value="PACS1/2_C"/>
</dbReference>
<feature type="domain" description="Phosphofurin acidic cluster sorting protein 1/2 N-terminal C2" evidence="5">
    <location>
        <begin position="41"/>
        <end position="214"/>
    </location>
</feature>
<keyword evidence="2" id="KW-0597">Phosphoprotein</keyword>
<feature type="compositionally biased region" description="Gly residues" evidence="3">
    <location>
        <begin position="450"/>
        <end position="462"/>
    </location>
</feature>
<gene>
    <name evidence="6" type="primary">WBGene00097618</name>
</gene>
<dbReference type="Pfam" id="PF10254">
    <property type="entry name" value="Pacs-1"/>
    <property type="match status" value="1"/>
</dbReference>
<dbReference type="GO" id="GO:0072659">
    <property type="term" value="P:protein localization to plasma membrane"/>
    <property type="evidence" value="ECO:0000318"/>
    <property type="project" value="GO_Central"/>
</dbReference>
<organism evidence="6 7">
    <name type="scientific">Pristionchus pacificus</name>
    <name type="common">Parasitic nematode worm</name>
    <dbReference type="NCBI Taxonomy" id="54126"/>
    <lineage>
        <taxon>Eukaryota</taxon>
        <taxon>Metazoa</taxon>
        <taxon>Ecdysozoa</taxon>
        <taxon>Nematoda</taxon>
        <taxon>Chromadorea</taxon>
        <taxon>Rhabditida</taxon>
        <taxon>Rhabditina</taxon>
        <taxon>Diplogasteromorpha</taxon>
        <taxon>Diplogasteroidea</taxon>
        <taxon>Neodiplogasteridae</taxon>
        <taxon>Pristionchus</taxon>
    </lineage>
</organism>
<feature type="compositionally biased region" description="Polar residues" evidence="3">
    <location>
        <begin position="251"/>
        <end position="263"/>
    </location>
</feature>
<feature type="region of interest" description="Disordered" evidence="3">
    <location>
        <begin position="744"/>
        <end position="862"/>
    </location>
</feature>
<evidence type="ECO:0000256" key="3">
    <source>
        <dbReference type="SAM" id="MobiDB-lite"/>
    </source>
</evidence>
<feature type="region of interest" description="Disordered" evidence="3">
    <location>
        <begin position="409"/>
        <end position="462"/>
    </location>
</feature>
<evidence type="ECO:0000259" key="4">
    <source>
        <dbReference type="Pfam" id="PF10254"/>
    </source>
</evidence>